<name>A0ABU8YN94_9CYAN</name>
<protein>
    <submittedName>
        <fullName evidence="4">Thioredoxin family protein</fullName>
    </submittedName>
</protein>
<dbReference type="Gene3D" id="3.40.30.10">
    <property type="entry name" value="Glutaredoxin"/>
    <property type="match status" value="1"/>
</dbReference>
<accession>A0ABU8YN94</accession>
<reference evidence="4 5" key="1">
    <citation type="journal article" date="2020" name="Harmful Algae">
        <title>Molecular and morphological characterization of a novel dihydroanatoxin-a producing Microcoleus species (cyanobacteria) from the Russian River, California, USA.</title>
        <authorList>
            <person name="Conklin K.Y."/>
            <person name="Stancheva R."/>
            <person name="Otten T.G."/>
            <person name="Fadness R."/>
            <person name="Boyer G.L."/>
            <person name="Read B."/>
            <person name="Zhang X."/>
            <person name="Sheath R.G."/>
        </authorList>
    </citation>
    <scope>NUCLEOTIDE SEQUENCE [LARGE SCALE GENOMIC DNA]</scope>
    <source>
        <strain evidence="4 5">PTRS2</strain>
    </source>
</reference>
<keyword evidence="2" id="KW-0812">Transmembrane</keyword>
<gene>
    <name evidence="4" type="ORF">WMG39_13655</name>
</gene>
<feature type="region of interest" description="Disordered" evidence="1">
    <location>
        <begin position="173"/>
        <end position="207"/>
    </location>
</feature>
<evidence type="ECO:0000259" key="3">
    <source>
        <dbReference type="PROSITE" id="PS51352"/>
    </source>
</evidence>
<dbReference type="SUPFAM" id="SSF52833">
    <property type="entry name" value="Thioredoxin-like"/>
    <property type="match status" value="1"/>
</dbReference>
<proteinExistence type="predicted"/>
<dbReference type="InterPro" id="IPR013766">
    <property type="entry name" value="Thioredoxin_domain"/>
</dbReference>
<comment type="caution">
    <text evidence="4">The sequence shown here is derived from an EMBL/GenBank/DDBJ whole genome shotgun (WGS) entry which is preliminary data.</text>
</comment>
<feature type="domain" description="Thioredoxin" evidence="3">
    <location>
        <begin position="44"/>
        <end position="163"/>
    </location>
</feature>
<keyword evidence="2" id="KW-0472">Membrane</keyword>
<evidence type="ECO:0000313" key="5">
    <source>
        <dbReference type="Proteomes" id="UP001384579"/>
    </source>
</evidence>
<dbReference type="EMBL" id="JBBLXS010000159">
    <property type="protein sequence ID" value="MEK0185883.1"/>
    <property type="molecule type" value="Genomic_DNA"/>
</dbReference>
<evidence type="ECO:0000313" key="4">
    <source>
        <dbReference type="EMBL" id="MEK0185883.1"/>
    </source>
</evidence>
<dbReference type="PROSITE" id="PS00194">
    <property type="entry name" value="THIOREDOXIN_1"/>
    <property type="match status" value="1"/>
</dbReference>
<dbReference type="CDD" id="cd02950">
    <property type="entry name" value="TxlA"/>
    <property type="match status" value="1"/>
</dbReference>
<dbReference type="RefSeq" id="WP_340521244.1">
    <property type="nucleotide sequence ID" value="NZ_JBBLXS010000159.1"/>
</dbReference>
<keyword evidence="2" id="KW-1133">Transmembrane helix</keyword>
<dbReference type="InterPro" id="IPR017937">
    <property type="entry name" value="Thioredoxin_CS"/>
</dbReference>
<dbReference type="Pfam" id="PF00085">
    <property type="entry name" value="Thioredoxin"/>
    <property type="match status" value="1"/>
</dbReference>
<organism evidence="4 5">
    <name type="scientific">Microcoleus anatoxicus PTRS2</name>
    <dbReference type="NCBI Taxonomy" id="2705321"/>
    <lineage>
        <taxon>Bacteria</taxon>
        <taxon>Bacillati</taxon>
        <taxon>Cyanobacteriota</taxon>
        <taxon>Cyanophyceae</taxon>
        <taxon>Oscillatoriophycideae</taxon>
        <taxon>Oscillatoriales</taxon>
        <taxon>Microcoleaceae</taxon>
        <taxon>Microcoleus</taxon>
        <taxon>Microcoleus anatoxicus</taxon>
    </lineage>
</organism>
<dbReference type="InterPro" id="IPR036249">
    <property type="entry name" value="Thioredoxin-like_sf"/>
</dbReference>
<evidence type="ECO:0000256" key="2">
    <source>
        <dbReference type="SAM" id="Phobius"/>
    </source>
</evidence>
<evidence type="ECO:0000256" key="1">
    <source>
        <dbReference type="SAM" id="MobiDB-lite"/>
    </source>
</evidence>
<dbReference type="Proteomes" id="UP001384579">
    <property type="component" value="Unassembled WGS sequence"/>
</dbReference>
<sequence length="207" mass="22087">MSPNSPNSSAVEATKNSETNSAASRIRNLLVVLAAIALAVSIFLGLRTQTPSSSLTEMAKASAPIETALTNGKPTLMEFYANWCGSCQAMAKDLSEIKQKYAEPLNFVMLNVDNDKWLPEITKYRVDGIPHFVYLNNKGSAVAQTIGEAPRSIMEANLEALIAGKELPHAQSVGQVSNFTPATGPRKTSSSDPRAHGSQVQSINPGV</sequence>
<feature type="transmembrane region" description="Helical" evidence="2">
    <location>
        <begin position="26"/>
        <end position="46"/>
    </location>
</feature>
<dbReference type="PROSITE" id="PS51352">
    <property type="entry name" value="THIOREDOXIN_2"/>
    <property type="match status" value="1"/>
</dbReference>
<dbReference type="InterPro" id="IPR044241">
    <property type="entry name" value="TxlA/HCF164"/>
</dbReference>
<dbReference type="PANTHER" id="PTHR47353:SF1">
    <property type="entry name" value="THIOREDOXIN-LIKE PROTEIN HCF164, CHLOROPLASTIC"/>
    <property type="match status" value="1"/>
</dbReference>
<dbReference type="PANTHER" id="PTHR47353">
    <property type="entry name" value="THIOREDOXIN-LIKE PROTEIN HCF164, CHLOROPLASTIC"/>
    <property type="match status" value="1"/>
</dbReference>
<keyword evidence="5" id="KW-1185">Reference proteome</keyword>